<gene>
    <name evidence="1" type="ORF">FTW19_22780</name>
</gene>
<name>A0A5B9EEH8_9BACT</name>
<dbReference type="AlphaFoldDB" id="A0A5B9EEH8"/>
<evidence type="ECO:0000313" key="2">
    <source>
        <dbReference type="Proteomes" id="UP000321820"/>
    </source>
</evidence>
<proteinExistence type="predicted"/>
<dbReference type="EMBL" id="CP042806">
    <property type="protein sequence ID" value="QEE30563.1"/>
    <property type="molecule type" value="Genomic_DNA"/>
</dbReference>
<sequence>MQRRRLLLLTSLVPTGFFLSRYLKALALQPQPPIDYRGQALKLNQLAAGIHTPADARTLVDFIADIFSDELPPRSASRGIREKIAAAEFATVIDPQQLIAEQRVAQAWNKYVQTIAAPLDRQVTAAEIHNLRDSFLSIANLSWAQGGRTIWTVPAIYATQDNGAIAEGCRAIESVRIFWDLANMPQNLASARIRVSQGVLASDLLQQARKRPSTVTHGSYVSVGVGAGNSVEIAARAYIAKNGIKAFGKAVNGMLDEVLI</sequence>
<dbReference type="Proteomes" id="UP000321820">
    <property type="component" value="Chromosome"/>
</dbReference>
<dbReference type="RefSeq" id="WP_147649875.1">
    <property type="nucleotide sequence ID" value="NZ_CP042806.1"/>
</dbReference>
<evidence type="ECO:0000313" key="1">
    <source>
        <dbReference type="EMBL" id="QEE30563.1"/>
    </source>
</evidence>
<keyword evidence="2" id="KW-1185">Reference proteome</keyword>
<protein>
    <submittedName>
        <fullName evidence="1">Uncharacterized protein</fullName>
    </submittedName>
</protein>
<organism evidence="1 2">
    <name type="scientific">Terriglobus albidus</name>
    <dbReference type="NCBI Taxonomy" id="1592106"/>
    <lineage>
        <taxon>Bacteria</taxon>
        <taxon>Pseudomonadati</taxon>
        <taxon>Acidobacteriota</taxon>
        <taxon>Terriglobia</taxon>
        <taxon>Terriglobales</taxon>
        <taxon>Acidobacteriaceae</taxon>
        <taxon>Terriglobus</taxon>
    </lineage>
</organism>
<reference evidence="1 2" key="1">
    <citation type="submission" date="2019-08" db="EMBL/GenBank/DDBJ databases">
        <title>Complete genome sequence of Terriglobus albidus strain ORNL.</title>
        <authorList>
            <person name="Podar M."/>
        </authorList>
    </citation>
    <scope>NUCLEOTIDE SEQUENCE [LARGE SCALE GENOMIC DNA]</scope>
    <source>
        <strain evidence="1 2">ORNL</strain>
    </source>
</reference>
<accession>A0A5B9EEH8</accession>
<dbReference type="KEGG" id="talb:FTW19_22780"/>
<dbReference type="OrthoDB" id="9830568at2"/>